<protein>
    <submittedName>
        <fullName evidence="1">Putative pol-like protein</fullName>
    </submittedName>
</protein>
<accession>A0A0K8R4W7</accession>
<dbReference type="AlphaFoldDB" id="A0A0K8R4W7"/>
<dbReference type="EMBL" id="GADI01007628">
    <property type="protein sequence ID" value="JAA66180.1"/>
    <property type="molecule type" value="mRNA"/>
</dbReference>
<name>A0A0K8R4W7_IXORI</name>
<proteinExistence type="evidence at transcript level"/>
<organism evidence="1">
    <name type="scientific">Ixodes ricinus</name>
    <name type="common">Common tick</name>
    <name type="synonym">Acarus ricinus</name>
    <dbReference type="NCBI Taxonomy" id="34613"/>
    <lineage>
        <taxon>Eukaryota</taxon>
        <taxon>Metazoa</taxon>
        <taxon>Ecdysozoa</taxon>
        <taxon>Arthropoda</taxon>
        <taxon>Chelicerata</taxon>
        <taxon>Arachnida</taxon>
        <taxon>Acari</taxon>
        <taxon>Parasitiformes</taxon>
        <taxon>Ixodida</taxon>
        <taxon>Ixodoidea</taxon>
        <taxon>Ixodidae</taxon>
        <taxon>Ixodinae</taxon>
        <taxon>Ixodes</taxon>
    </lineage>
</organism>
<sequence length="104" mass="12175">MSIDRRRFSLRFMYSLRIRSVAQHPAREVVEGTKDQRTFENKPSIIPPFTIRNWNLTESVGIDSKLPVAIVAKMVAPWNFNCIRCDFSLTKFNKKDTPTEVMRQ</sequence>
<evidence type="ECO:0000313" key="1">
    <source>
        <dbReference type="EMBL" id="JAA66180.1"/>
    </source>
</evidence>
<reference evidence="1" key="1">
    <citation type="submission" date="2012-12" db="EMBL/GenBank/DDBJ databases">
        <title>Identification and characterization of a phenylalanine ammonia-lyase gene family in Isatis indigotica Fort.</title>
        <authorList>
            <person name="Liu Q."/>
            <person name="Chen J."/>
            <person name="Zhou X."/>
            <person name="Di P."/>
            <person name="Xiao Y."/>
            <person name="Xuan H."/>
            <person name="Zhang L."/>
            <person name="Chen W."/>
        </authorList>
    </citation>
    <scope>NUCLEOTIDE SEQUENCE</scope>
    <source>
        <tissue evidence="1">Salivary gland</tissue>
    </source>
</reference>